<evidence type="ECO:0000313" key="2">
    <source>
        <dbReference type="EMBL" id="CAB3995477.1"/>
    </source>
</evidence>
<dbReference type="Pfam" id="PF20231">
    <property type="entry name" value="DUF6589"/>
    <property type="match status" value="1"/>
</dbReference>
<organism evidence="2 3">
    <name type="scientific">Paramuricea clavata</name>
    <name type="common">Red gorgonian</name>
    <name type="synonym">Violescent sea-whip</name>
    <dbReference type="NCBI Taxonomy" id="317549"/>
    <lineage>
        <taxon>Eukaryota</taxon>
        <taxon>Metazoa</taxon>
        <taxon>Cnidaria</taxon>
        <taxon>Anthozoa</taxon>
        <taxon>Octocorallia</taxon>
        <taxon>Malacalcyonacea</taxon>
        <taxon>Plexauridae</taxon>
        <taxon>Paramuricea</taxon>
    </lineage>
</organism>
<keyword evidence="3" id="KW-1185">Reference proteome</keyword>
<feature type="compositionally biased region" description="Polar residues" evidence="1">
    <location>
        <begin position="1"/>
        <end position="23"/>
    </location>
</feature>
<dbReference type="Proteomes" id="UP001152795">
    <property type="component" value="Unassembled WGS sequence"/>
</dbReference>
<gene>
    <name evidence="2" type="ORF">PACLA_8A029395</name>
</gene>
<feature type="region of interest" description="Disordered" evidence="1">
    <location>
        <begin position="1"/>
        <end position="42"/>
    </location>
</feature>
<dbReference type="AlphaFoldDB" id="A0A7D9DWZ8"/>
<dbReference type="OrthoDB" id="5976369at2759"/>
<name>A0A7D9DWZ8_PARCT</name>
<dbReference type="InterPro" id="IPR046496">
    <property type="entry name" value="DUF6589"/>
</dbReference>
<evidence type="ECO:0000256" key="1">
    <source>
        <dbReference type="SAM" id="MobiDB-lite"/>
    </source>
</evidence>
<proteinExistence type="predicted"/>
<comment type="caution">
    <text evidence="2">The sequence shown here is derived from an EMBL/GenBank/DDBJ whole genome shotgun (WGS) entry which is preliminary data.</text>
</comment>
<evidence type="ECO:0000313" key="3">
    <source>
        <dbReference type="Proteomes" id="UP001152795"/>
    </source>
</evidence>
<accession>A0A7D9DWZ8</accession>
<sequence>MCSSDPESSDDTTNPTVGTTSRPDQPGSHLPPAASESDPLRGVKIPCYGDQLTRVRFAGGRDLRAGCHSAKQRLDHLYPFCIVDWHSKKSFLKVLLYSKNFENSGQEKGTLCFFREKLNRRNVTADVKHYEDCEQLFLSVGKCFVIEALLEFFHMDDIKHKPTANGPHSVHVLKEEYRKTYILQVINIFLDEYVFVGGDEVSDGVWCCGVNLMKCFMLLADFKDAVSTGN</sequence>
<feature type="non-terminal residue" evidence="2">
    <location>
        <position position="230"/>
    </location>
</feature>
<protein>
    <submittedName>
        <fullName evidence="2">Uncharacterized protein</fullName>
    </submittedName>
</protein>
<dbReference type="EMBL" id="CACRXK020002671">
    <property type="protein sequence ID" value="CAB3995477.1"/>
    <property type="molecule type" value="Genomic_DNA"/>
</dbReference>
<reference evidence="2" key="1">
    <citation type="submission" date="2020-04" db="EMBL/GenBank/DDBJ databases">
        <authorList>
            <person name="Alioto T."/>
            <person name="Alioto T."/>
            <person name="Gomez Garrido J."/>
        </authorList>
    </citation>
    <scope>NUCLEOTIDE SEQUENCE</scope>
    <source>
        <strain evidence="2">A484AB</strain>
    </source>
</reference>